<dbReference type="GO" id="GO:0005886">
    <property type="term" value="C:plasma membrane"/>
    <property type="evidence" value="ECO:0007669"/>
    <property type="project" value="UniProtKB-SubCell"/>
</dbReference>
<dbReference type="InterPro" id="IPR010096">
    <property type="entry name" value="NADH-Q_OxRdtase_suN/2"/>
</dbReference>
<dbReference type="EMBL" id="CP031124">
    <property type="protein sequence ID" value="AXF84351.1"/>
    <property type="molecule type" value="Genomic_DNA"/>
</dbReference>
<comment type="similarity">
    <text evidence="5">Belongs to the complex I subunit 2 family.</text>
</comment>
<feature type="transmembrane region" description="Helical" evidence="5">
    <location>
        <begin position="157"/>
        <end position="179"/>
    </location>
</feature>
<evidence type="ECO:0000256" key="2">
    <source>
        <dbReference type="ARBA" id="ARBA00022692"/>
    </source>
</evidence>
<feature type="transmembrane region" description="Helical" evidence="5">
    <location>
        <begin position="103"/>
        <end position="120"/>
    </location>
</feature>
<dbReference type="GO" id="GO:0012505">
    <property type="term" value="C:endomembrane system"/>
    <property type="evidence" value="ECO:0007669"/>
    <property type="project" value="UniProtKB-SubCell"/>
</dbReference>
<feature type="transmembrane region" description="Helical" evidence="5">
    <location>
        <begin position="74"/>
        <end position="91"/>
    </location>
</feature>
<comment type="subcellular location">
    <subcellularLocation>
        <location evidence="5">Cell membrane</location>
        <topology evidence="5">Multi-pass membrane protein</topology>
    </subcellularLocation>
    <subcellularLocation>
        <location evidence="1">Endomembrane system</location>
        <topology evidence="1">Multi-pass membrane protein</topology>
    </subcellularLocation>
    <subcellularLocation>
        <location evidence="6">Membrane</location>
        <topology evidence="6">Multi-pass membrane protein</topology>
    </subcellularLocation>
</comment>
<feature type="transmembrane region" description="Helical" evidence="5">
    <location>
        <begin position="199"/>
        <end position="227"/>
    </location>
</feature>
<keyword evidence="4 5" id="KW-0472">Membrane</keyword>
<dbReference type="KEGG" id="hyf:DTO96_100053"/>
<dbReference type="PANTHER" id="PTHR22773">
    <property type="entry name" value="NADH DEHYDROGENASE"/>
    <property type="match status" value="1"/>
</dbReference>
<evidence type="ECO:0000256" key="3">
    <source>
        <dbReference type="ARBA" id="ARBA00022989"/>
    </source>
</evidence>
<evidence type="ECO:0000313" key="9">
    <source>
        <dbReference type="Proteomes" id="UP000252182"/>
    </source>
</evidence>
<dbReference type="OrthoDB" id="9768329at2"/>
<keyword evidence="9" id="KW-1185">Reference proteome</keyword>
<evidence type="ECO:0000256" key="5">
    <source>
        <dbReference type="HAMAP-Rule" id="MF_00445"/>
    </source>
</evidence>
<protein>
    <recommendedName>
        <fullName evidence="5">NADH-quinone oxidoreductase subunit N</fullName>
        <ecNumber evidence="5">7.1.1.-</ecNumber>
    </recommendedName>
    <alternativeName>
        <fullName evidence="5">NADH dehydrogenase I subunit N</fullName>
    </alternativeName>
    <alternativeName>
        <fullName evidence="5">NDH-1 subunit N</fullName>
    </alternativeName>
</protein>
<feature type="transmembrane region" description="Helical" evidence="5">
    <location>
        <begin position="239"/>
        <end position="260"/>
    </location>
</feature>
<evidence type="ECO:0000256" key="4">
    <source>
        <dbReference type="ARBA" id="ARBA00023136"/>
    </source>
</evidence>
<dbReference type="NCBIfam" id="TIGR01770">
    <property type="entry name" value="NDH_I_N"/>
    <property type="match status" value="1"/>
</dbReference>
<dbReference type="GO" id="GO:0042773">
    <property type="term" value="P:ATP synthesis coupled electron transport"/>
    <property type="evidence" value="ECO:0007669"/>
    <property type="project" value="InterPro"/>
</dbReference>
<evidence type="ECO:0000313" key="8">
    <source>
        <dbReference type="EMBL" id="AXF84351.1"/>
    </source>
</evidence>
<dbReference type="Pfam" id="PF00361">
    <property type="entry name" value="Proton_antipo_M"/>
    <property type="match status" value="1"/>
</dbReference>
<reference evidence="9" key="1">
    <citation type="submission" date="2018-07" db="EMBL/GenBank/DDBJ databases">
        <authorList>
            <person name="Kim H."/>
        </authorList>
    </citation>
    <scope>NUCLEOTIDE SEQUENCE [LARGE SCALE GENOMIC DNA]</scope>
    <source>
        <strain evidence="9">F02</strain>
    </source>
</reference>
<dbReference type="NCBIfam" id="NF004442">
    <property type="entry name" value="PRK05777.1-5"/>
    <property type="match status" value="1"/>
</dbReference>
<keyword evidence="5" id="KW-0830">Ubiquinone</keyword>
<dbReference type="Proteomes" id="UP000252182">
    <property type="component" value="Chromosome"/>
</dbReference>
<dbReference type="GO" id="GO:0008137">
    <property type="term" value="F:NADH dehydrogenase (ubiquinone) activity"/>
    <property type="evidence" value="ECO:0007669"/>
    <property type="project" value="InterPro"/>
</dbReference>
<proteinExistence type="inferred from homology"/>
<feature type="transmembrane region" description="Helical" evidence="5">
    <location>
        <begin position="456"/>
        <end position="480"/>
    </location>
</feature>
<feature type="transmembrane region" description="Helical" evidence="5">
    <location>
        <begin position="376"/>
        <end position="399"/>
    </location>
</feature>
<dbReference type="InterPro" id="IPR001750">
    <property type="entry name" value="ND/Mrp_TM"/>
</dbReference>
<feature type="transmembrane region" description="Helical" evidence="5">
    <location>
        <begin position="126"/>
        <end position="145"/>
    </location>
</feature>
<dbReference type="RefSeq" id="WP_114561666.1">
    <property type="nucleotide sequence ID" value="NZ_CP031124.1"/>
</dbReference>
<feature type="transmembrane region" description="Helical" evidence="5">
    <location>
        <begin position="411"/>
        <end position="431"/>
    </location>
</feature>
<evidence type="ECO:0000256" key="6">
    <source>
        <dbReference type="RuleBase" id="RU000320"/>
    </source>
</evidence>
<keyword evidence="3 5" id="KW-1133">Transmembrane helix</keyword>
<comment type="catalytic activity">
    <reaction evidence="5">
        <text>a quinone + NADH + 5 H(+)(in) = a quinol + NAD(+) + 4 H(+)(out)</text>
        <dbReference type="Rhea" id="RHEA:57888"/>
        <dbReference type="ChEBI" id="CHEBI:15378"/>
        <dbReference type="ChEBI" id="CHEBI:24646"/>
        <dbReference type="ChEBI" id="CHEBI:57540"/>
        <dbReference type="ChEBI" id="CHEBI:57945"/>
        <dbReference type="ChEBI" id="CHEBI:132124"/>
    </reaction>
</comment>
<keyword evidence="5" id="KW-0813">Transport</keyword>
<dbReference type="GO" id="GO:0048038">
    <property type="term" value="F:quinone binding"/>
    <property type="evidence" value="ECO:0007669"/>
    <property type="project" value="UniProtKB-KW"/>
</dbReference>
<keyword evidence="5" id="KW-0520">NAD</keyword>
<keyword evidence="5" id="KW-0874">Quinone</keyword>
<dbReference type="HAMAP" id="MF_00445">
    <property type="entry name" value="NDH1_NuoN_1"/>
    <property type="match status" value="1"/>
</dbReference>
<comment type="function">
    <text evidence="5">NDH-1 shuttles electrons from NADH, via FMN and iron-sulfur (Fe-S) centers, to quinones in the respiratory chain. The immediate electron acceptor for the enzyme in this species is believed to be ubiquinone. Couples the redox reaction to proton translocation (for every two electrons transferred, four hydrogen ions are translocated across the cytoplasmic membrane), and thus conserves the redox energy in a proton gradient.</text>
</comment>
<keyword evidence="2 5" id="KW-0812">Transmembrane</keyword>
<feature type="transmembrane region" description="Helical" evidence="5">
    <location>
        <begin position="34"/>
        <end position="54"/>
    </location>
</feature>
<gene>
    <name evidence="5 8" type="primary">nuoN</name>
    <name evidence="8" type="ORF">DTO96_100053</name>
</gene>
<accession>A0A345D7L3</accession>
<evidence type="ECO:0000256" key="1">
    <source>
        <dbReference type="ARBA" id="ARBA00004127"/>
    </source>
</evidence>
<feature type="transmembrane region" description="Helical" evidence="5">
    <location>
        <begin position="333"/>
        <end position="355"/>
    </location>
</feature>
<sequence>MQNFFIAYPEVILVLVASAVLLLELCAKDAQRSVIHVVSLLGLAGAGILTANMWHAGTDLHTFNDMFVSDPLSNLAKMFSYICVAVTFVYGQRYAADRGFLHGEYYSLSLFALVGQMVMISSHHLLGLYMGLELQALSLYAMVALRRDHVRSIEAAMKYFILGAIASGFILFGISMIYGATGGKLSIVEIANVIESGKFIPQVLVFGLVFLVAGMAFKLGVVPFHMWVPDVYQGSPTPVTLMISSAPKIAAFVMVVRVLVEGLSARTADWNGMFAAMAVVSLALGNLTAIRQKNFKRMLAYSGISHMGFVLLGFLAGRAGSDAFNGFVGVGSAFYYVIIYAITTLASFGVILAMSHTGFEADQIDDLKGLNKRNPWLAFLVLVLMFSLAGIPPLAGFFAKFVILKGLMQSGHIGLSVLAVMFSLIGAFYYLRVVKVMYFDKPEVESAITFSPIHHVVLSVNVLALLALGVLPSGLINMAINSVLKSLGAA</sequence>
<dbReference type="AlphaFoldDB" id="A0A345D7L3"/>
<keyword evidence="5" id="KW-1003">Cell membrane</keyword>
<name>A0A345D7L3_9BURK</name>
<feature type="domain" description="NADH:quinone oxidoreductase/Mrp antiporter transmembrane" evidence="7">
    <location>
        <begin position="122"/>
        <end position="425"/>
    </location>
</feature>
<keyword evidence="5" id="KW-1278">Translocase</keyword>
<feature type="transmembrane region" description="Helical" evidence="5">
    <location>
        <begin position="299"/>
        <end position="321"/>
    </location>
</feature>
<comment type="subunit">
    <text evidence="5">NDH-1 is composed of 14 different subunits. Subunits NuoA, H, J, K, L, M, N constitute the membrane sector of the complex.</text>
</comment>
<keyword evidence="8" id="KW-0560">Oxidoreductase</keyword>
<dbReference type="EC" id="7.1.1.-" evidence="5"/>
<dbReference type="GO" id="GO:0050136">
    <property type="term" value="F:NADH dehydrogenase (quinone) (non-electrogenic) activity"/>
    <property type="evidence" value="ECO:0007669"/>
    <property type="project" value="UniProtKB-UniRule"/>
</dbReference>
<evidence type="ECO:0000259" key="7">
    <source>
        <dbReference type="Pfam" id="PF00361"/>
    </source>
</evidence>
<feature type="transmembrane region" description="Helical" evidence="5">
    <location>
        <begin position="6"/>
        <end position="27"/>
    </location>
</feature>
<feature type="transmembrane region" description="Helical" evidence="5">
    <location>
        <begin position="272"/>
        <end position="290"/>
    </location>
</feature>
<organism evidence="8 9">
    <name type="scientific">Ephemeroptericola cinctiostellae</name>
    <dbReference type="NCBI Taxonomy" id="2268024"/>
    <lineage>
        <taxon>Bacteria</taxon>
        <taxon>Pseudomonadati</taxon>
        <taxon>Pseudomonadota</taxon>
        <taxon>Betaproteobacteria</taxon>
        <taxon>Burkholderiales</taxon>
        <taxon>Burkholderiaceae</taxon>
        <taxon>Ephemeroptericola</taxon>
    </lineage>
</organism>